<dbReference type="Proteomes" id="UP000054926">
    <property type="component" value="Unassembled WGS sequence"/>
</dbReference>
<dbReference type="STRING" id="947033.Lste_0231"/>
<keyword evidence="2" id="KW-1185">Reference proteome</keyword>
<accession>A0A0W0ZRI2</accession>
<evidence type="ECO:0000313" key="2">
    <source>
        <dbReference type="Proteomes" id="UP000054926"/>
    </source>
</evidence>
<proteinExistence type="predicted"/>
<dbReference type="AlphaFoldDB" id="A0A0W0ZRI2"/>
<reference evidence="1 2" key="1">
    <citation type="submission" date="2015-11" db="EMBL/GenBank/DDBJ databases">
        <title>Genomic analysis of 38 Legionella species identifies large and diverse effector repertoires.</title>
        <authorList>
            <person name="Burstein D."/>
            <person name="Amaro F."/>
            <person name="Zusman T."/>
            <person name="Lifshitz Z."/>
            <person name="Cohen O."/>
            <person name="Gilbert J.A."/>
            <person name="Pupko T."/>
            <person name="Shuman H.A."/>
            <person name="Segal G."/>
        </authorList>
    </citation>
    <scope>NUCLEOTIDE SEQUENCE [LARGE SCALE GENOMIC DNA]</scope>
    <source>
        <strain evidence="1 2">IMVS3376</strain>
    </source>
</reference>
<dbReference type="RefSeq" id="WP_058509251.1">
    <property type="nucleotide sequence ID" value="NZ_DAIOMV010000017.1"/>
</dbReference>
<gene>
    <name evidence="1" type="ORF">Lste_0231</name>
</gene>
<evidence type="ECO:0000313" key="1">
    <source>
        <dbReference type="EMBL" id="KTD71465.1"/>
    </source>
</evidence>
<sequence length="136" mass="15162">MTFSQYEATAKAPLAHGYEDLTPGKAFLLVIKLRLLAPFYSPKVEPLRAEEQESILRDEQEFASKIKLQKVQMKQSTVSSGATLKRDDGSLGQWRLNRPQASILPLSFLNGSAKQSLVKAERSLEPQETLLKSSTN</sequence>
<protein>
    <submittedName>
        <fullName evidence="1">Uncharacterized protein</fullName>
    </submittedName>
</protein>
<dbReference type="EMBL" id="LNYY01000004">
    <property type="protein sequence ID" value="KTD71465.1"/>
    <property type="molecule type" value="Genomic_DNA"/>
</dbReference>
<name>A0A0W0ZRI2_9GAMM</name>
<comment type="caution">
    <text evidence="1">The sequence shown here is derived from an EMBL/GenBank/DDBJ whole genome shotgun (WGS) entry which is preliminary data.</text>
</comment>
<organism evidence="1 2">
    <name type="scientific">Legionella steelei</name>
    <dbReference type="NCBI Taxonomy" id="947033"/>
    <lineage>
        <taxon>Bacteria</taxon>
        <taxon>Pseudomonadati</taxon>
        <taxon>Pseudomonadota</taxon>
        <taxon>Gammaproteobacteria</taxon>
        <taxon>Legionellales</taxon>
        <taxon>Legionellaceae</taxon>
        <taxon>Legionella</taxon>
    </lineage>
</organism>
<dbReference type="PATRIC" id="fig|947033.5.peg.251"/>